<keyword evidence="2" id="KW-1185">Reference proteome</keyword>
<proteinExistence type="predicted"/>
<evidence type="ECO:0000313" key="2">
    <source>
        <dbReference type="Proteomes" id="UP000248423"/>
    </source>
</evidence>
<dbReference type="VEuPathDB" id="FungiDB:BO78DRAFT_41876"/>
<dbReference type="AlphaFoldDB" id="A0A319DWD2"/>
<evidence type="ECO:0000313" key="1">
    <source>
        <dbReference type="EMBL" id="PYI00465.1"/>
    </source>
</evidence>
<dbReference type="EMBL" id="KZ826450">
    <property type="protein sequence ID" value="PYI00465.1"/>
    <property type="molecule type" value="Genomic_DNA"/>
</dbReference>
<name>A0A319DWD2_ASPSB</name>
<reference evidence="1 2" key="1">
    <citation type="submission" date="2018-02" db="EMBL/GenBank/DDBJ databases">
        <title>The genomes of Aspergillus section Nigri reveals drivers in fungal speciation.</title>
        <authorList>
            <consortium name="DOE Joint Genome Institute"/>
            <person name="Vesth T.C."/>
            <person name="Nybo J."/>
            <person name="Theobald S."/>
            <person name="Brandl J."/>
            <person name="Frisvad J.C."/>
            <person name="Nielsen K.F."/>
            <person name="Lyhne E.K."/>
            <person name="Kogle M.E."/>
            <person name="Kuo A."/>
            <person name="Riley R."/>
            <person name="Clum A."/>
            <person name="Nolan M."/>
            <person name="Lipzen A."/>
            <person name="Salamov A."/>
            <person name="Henrissat B."/>
            <person name="Wiebenga A."/>
            <person name="De vries R.P."/>
            <person name="Grigoriev I.V."/>
            <person name="Mortensen U.H."/>
            <person name="Andersen M.R."/>
            <person name="Baker S.E."/>
        </authorList>
    </citation>
    <scope>NUCLEOTIDE SEQUENCE [LARGE SCALE GENOMIC DNA]</scope>
    <source>
        <strain evidence="1 2">CBS 121057</strain>
    </source>
</reference>
<organism evidence="1 2">
    <name type="scientific">Aspergillus sclerotiicarbonarius (strain CBS 121057 / IBT 28362)</name>
    <dbReference type="NCBI Taxonomy" id="1448318"/>
    <lineage>
        <taxon>Eukaryota</taxon>
        <taxon>Fungi</taxon>
        <taxon>Dikarya</taxon>
        <taxon>Ascomycota</taxon>
        <taxon>Pezizomycotina</taxon>
        <taxon>Eurotiomycetes</taxon>
        <taxon>Eurotiomycetidae</taxon>
        <taxon>Eurotiales</taxon>
        <taxon>Aspergillaceae</taxon>
        <taxon>Aspergillus</taxon>
        <taxon>Aspergillus subgen. Circumdati</taxon>
    </lineage>
</organism>
<dbReference type="Proteomes" id="UP000248423">
    <property type="component" value="Unassembled WGS sequence"/>
</dbReference>
<accession>A0A319DWD2</accession>
<protein>
    <submittedName>
        <fullName evidence="1">Uncharacterized protein</fullName>
    </submittedName>
</protein>
<gene>
    <name evidence="1" type="ORF">BO78DRAFT_41876</name>
</gene>
<sequence length="182" mass="20885">MRYSEQINCARINMPGAPTWTQSSACSQECFIRPHVCQLRSLAESYGDHAAPRDDRDVVARQRGHLPRGSPYLQRIAGNHYGVDTQSELLGDPSRRQKCRHCCPACRILAFRYCICRYFHAPSNWNQLLCASCNRNSHQQEPCGTNMLARRLLLTRPWFLQPQFKHDAINKAKSSVVLTRVK</sequence>